<feature type="region of interest" description="Disordered" evidence="1">
    <location>
        <begin position="594"/>
        <end position="836"/>
    </location>
</feature>
<accession>A0A0P7BH43</accession>
<feature type="compositionally biased region" description="Basic and acidic residues" evidence="1">
    <location>
        <begin position="713"/>
        <end position="722"/>
    </location>
</feature>
<feature type="compositionally biased region" description="Basic and acidic residues" evidence="1">
    <location>
        <begin position="815"/>
        <end position="836"/>
    </location>
</feature>
<evidence type="ECO:0000313" key="3">
    <source>
        <dbReference type="Proteomes" id="UP000050424"/>
    </source>
</evidence>
<dbReference type="EMBL" id="LKCW01000104">
    <property type="protein sequence ID" value="KPM39537.1"/>
    <property type="molecule type" value="Genomic_DNA"/>
</dbReference>
<feature type="compositionally biased region" description="Basic and acidic residues" evidence="1">
    <location>
        <begin position="666"/>
        <end position="675"/>
    </location>
</feature>
<feature type="compositionally biased region" description="Basic and acidic residues" evidence="1">
    <location>
        <begin position="751"/>
        <end position="760"/>
    </location>
</feature>
<dbReference type="OrthoDB" id="20872at2759"/>
<feature type="compositionally biased region" description="Polar residues" evidence="1">
    <location>
        <begin position="608"/>
        <end position="630"/>
    </location>
</feature>
<organism evidence="2 3">
    <name type="scientific">Neonectria ditissima</name>
    <dbReference type="NCBI Taxonomy" id="78410"/>
    <lineage>
        <taxon>Eukaryota</taxon>
        <taxon>Fungi</taxon>
        <taxon>Dikarya</taxon>
        <taxon>Ascomycota</taxon>
        <taxon>Pezizomycotina</taxon>
        <taxon>Sordariomycetes</taxon>
        <taxon>Hypocreomycetidae</taxon>
        <taxon>Hypocreales</taxon>
        <taxon>Nectriaceae</taxon>
        <taxon>Neonectria</taxon>
    </lineage>
</organism>
<feature type="region of interest" description="Disordered" evidence="1">
    <location>
        <begin position="205"/>
        <end position="255"/>
    </location>
</feature>
<evidence type="ECO:0000313" key="2">
    <source>
        <dbReference type="EMBL" id="KPM39537.1"/>
    </source>
</evidence>
<dbReference type="STRING" id="78410.A0A0P7BH43"/>
<reference evidence="2 3" key="1">
    <citation type="submission" date="2015-09" db="EMBL/GenBank/DDBJ databases">
        <title>Draft genome of a European isolate of the apple canker pathogen Neonectria ditissima.</title>
        <authorList>
            <person name="Gomez-Cortecero A."/>
            <person name="Harrison R.J."/>
            <person name="Armitage A.D."/>
        </authorList>
    </citation>
    <scope>NUCLEOTIDE SEQUENCE [LARGE SCALE GENOMIC DNA]</scope>
    <source>
        <strain evidence="2 3">R09/05</strain>
    </source>
</reference>
<feature type="compositionally biased region" description="Basic and acidic residues" evidence="1">
    <location>
        <begin position="213"/>
        <end position="222"/>
    </location>
</feature>
<dbReference type="Proteomes" id="UP000050424">
    <property type="component" value="Unassembled WGS sequence"/>
</dbReference>
<protein>
    <recommendedName>
        <fullName evidence="4">C2H2-type domain-containing protein</fullName>
    </recommendedName>
</protein>
<name>A0A0P7BH43_9HYPO</name>
<dbReference type="AlphaFoldDB" id="A0A0P7BH43"/>
<feature type="compositionally biased region" description="Basic and acidic residues" evidence="1">
    <location>
        <begin position="684"/>
        <end position="695"/>
    </location>
</feature>
<feature type="compositionally biased region" description="Polar residues" evidence="1">
    <location>
        <begin position="223"/>
        <end position="242"/>
    </location>
</feature>
<evidence type="ECO:0008006" key="4">
    <source>
        <dbReference type="Google" id="ProtNLM"/>
    </source>
</evidence>
<gene>
    <name evidence="2" type="ORF">AK830_g7032</name>
</gene>
<feature type="compositionally biased region" description="Polar residues" evidence="1">
    <location>
        <begin position="701"/>
        <end position="711"/>
    </location>
</feature>
<evidence type="ECO:0000256" key="1">
    <source>
        <dbReference type="SAM" id="MobiDB-lite"/>
    </source>
</evidence>
<sequence length="836" mass="92505">MASRATSPGSDRAAASVAELTEECISTFERCAGLNANGDGSAMETRLADLRLWADGVGVIAEGTASLEWRFRGRPDDLMLVKTILVMLADFTDDYSTALSTNQPIDDAVHRIDSTIENLALIGVAIRRTGKASRRRKADSRFDPVHYEELRRHLECIVLLRPSKSGLQEELKLTSLSIVQKRLIEANLMRRHRFVIAQKRFRKQQGGGFQHKGSTDYSHRSAESSGDAQRSKPSGSSGTKPLSQRGAERVAPTLGGLTAASTAEGTLQYGEKQRYVPGAARTQITALAADTEFPKPPPNPEGRRIGRCPCCCQSIPVEEMMDPRKWRQHIIEDLLPYTCVVEDCPAPDLLFSTRKEWDAHVKADHMVQWHCPLCEEDELLFQSEKAIVHHFENQHQDDVRDLTLSTLLPWSETQRMGIASCPLCSSFGREDSPEIVDHVLRHIYEFSLRALPWTKPVLPDVNKPIGTYNLPRNNAAAKRLVAWIQNADHNGTATQLEVSELESRPHEAGGSEAIDGVGYVPDDEYFDDQSVGGSSKPQIAATEHASGSFTTSISSIATWSLLSGSSRESQALPAESAAERRRARRLERRLWEHTVESGVPAEPVEPTESGSDAASISSHGTWSGISNNSDEGPDQAAMEAAERRRRRRLERRSGDEPQYVEFVTTADEKDARQDEQPISLDPIIGRKLDVDDNPRLKGRGSSPSPLSTTGDDGTERYKHMSPDRSMGSAIPDRTNFFEDPLGAGETSRAAQELHEKRLDGVEIVAPPLEDAADRRRRRRAERAAERKAARRDAEGDGDESLPWPPSRIGDEIDYTDGRRKPPERPGSGGEDKVVFD</sequence>
<comment type="caution">
    <text evidence="2">The sequence shown here is derived from an EMBL/GenBank/DDBJ whole genome shotgun (WGS) entry which is preliminary data.</text>
</comment>
<dbReference type="PANTHER" id="PTHR35391">
    <property type="entry name" value="C2H2-TYPE DOMAIN-CONTAINING PROTEIN-RELATED"/>
    <property type="match status" value="1"/>
</dbReference>
<feature type="compositionally biased region" description="Basic and acidic residues" evidence="1">
    <location>
        <begin position="781"/>
        <end position="794"/>
    </location>
</feature>
<dbReference type="PANTHER" id="PTHR35391:SF5">
    <property type="entry name" value="DUF6590 DOMAIN-CONTAINING PROTEIN"/>
    <property type="match status" value="1"/>
</dbReference>
<proteinExistence type="predicted"/>
<keyword evidence="3" id="KW-1185">Reference proteome</keyword>